<feature type="domain" description="Erythromycin biosynthesis protein CIII-like C-terminal" evidence="4">
    <location>
        <begin position="272"/>
        <end position="435"/>
    </location>
</feature>
<dbReference type="SUPFAM" id="SSF53756">
    <property type="entry name" value="UDP-Glycosyltransferase/glycogen phosphorylase"/>
    <property type="match status" value="1"/>
</dbReference>
<dbReference type="InterPro" id="IPR002213">
    <property type="entry name" value="UDP_glucos_trans"/>
</dbReference>
<keyword evidence="7" id="KW-1185">Reference proteome</keyword>
<dbReference type="Pfam" id="PF21036">
    <property type="entry name" value="EryCIII-like_N"/>
    <property type="match status" value="1"/>
</dbReference>
<sequence length="445" mass="49459">MRVMLTVWPHMAHLYPVVPYAQALQNAGHEVCVACPPGTAEHITAAGLTAVVCGDPAPKSLESWSRPDLVTDMEEMERLAKVLEIDPAERDHWDVYYQFLLIGVRFHLPPEPSEDNVSLIEFARSWQPDLVLWDPWFPAGAVAARACGAAHARMLMAPDYSGWAFERFVEHNGRAGVTPEDNPVAAAMRPLAERYGIEVDDEMLVGQWTIDPMPREMRLSADISSMPVRWIPYNGGAEKPEWLYARPEKPRVALSLGVSTRAYNKGEWRTPKILEAVADLDIELVATLNADQLEGLPPIPGNVRTVDYVPLVQLLPTCSASINHGSSGTFWASLVNKLPQLVTDTDEPQRRIVTGQGADTEFSIPQRHILSPIAAEYVTKHGAGMRLNHQTQSAEEIRAQIVRVLEEPSFKAGATALYDEWQAKPEPAGIVQDLEKRTAQHRRRG</sequence>
<dbReference type="RefSeq" id="WP_344935720.1">
    <property type="nucleotide sequence ID" value="NZ_BAAAZR010000002.1"/>
</dbReference>
<proteinExistence type="inferred from homology"/>
<dbReference type="InterPro" id="IPR050426">
    <property type="entry name" value="Glycosyltransferase_28"/>
</dbReference>
<dbReference type="EMBL" id="BAAAZR010000002">
    <property type="protein sequence ID" value="GAA3795861.1"/>
    <property type="molecule type" value="Genomic_DNA"/>
</dbReference>
<evidence type="ECO:0000259" key="4">
    <source>
        <dbReference type="Pfam" id="PF06722"/>
    </source>
</evidence>
<protein>
    <submittedName>
        <fullName evidence="6">DUF1205 domain-containing protein</fullName>
    </submittedName>
</protein>
<evidence type="ECO:0000256" key="2">
    <source>
        <dbReference type="ARBA" id="ARBA00022676"/>
    </source>
</evidence>
<evidence type="ECO:0000259" key="5">
    <source>
        <dbReference type="Pfam" id="PF21036"/>
    </source>
</evidence>
<comment type="similarity">
    <text evidence="1">Belongs to the glycosyltransferase 28 family.</text>
</comment>
<dbReference type="InterPro" id="IPR048284">
    <property type="entry name" value="EryCIII-like_N"/>
</dbReference>
<gene>
    <name evidence="6" type="ORF">GCM10022226_14050</name>
</gene>
<feature type="domain" description="Erythromycin biosynthesis protein CIII-like N-terminal" evidence="5">
    <location>
        <begin position="22"/>
        <end position="257"/>
    </location>
</feature>
<dbReference type="PANTHER" id="PTHR48050">
    <property type="entry name" value="STEROL 3-BETA-GLUCOSYLTRANSFERASE"/>
    <property type="match status" value="1"/>
</dbReference>
<keyword evidence="2" id="KW-0328">Glycosyltransferase</keyword>
<evidence type="ECO:0000256" key="3">
    <source>
        <dbReference type="ARBA" id="ARBA00022679"/>
    </source>
</evidence>
<keyword evidence="3" id="KW-0808">Transferase</keyword>
<dbReference type="PANTHER" id="PTHR48050:SF13">
    <property type="entry name" value="STEROL 3-BETA-GLUCOSYLTRANSFERASE UGT80A2"/>
    <property type="match status" value="1"/>
</dbReference>
<dbReference type="InterPro" id="IPR010610">
    <property type="entry name" value="EryCIII-like_C"/>
</dbReference>
<dbReference type="CDD" id="cd03784">
    <property type="entry name" value="GT1_Gtf-like"/>
    <property type="match status" value="1"/>
</dbReference>
<name>A0ABP7HLC9_9ACTN</name>
<comment type="caution">
    <text evidence="6">The sequence shown here is derived from an EMBL/GenBank/DDBJ whole genome shotgun (WGS) entry which is preliminary data.</text>
</comment>
<dbReference type="Gene3D" id="3.40.50.2000">
    <property type="entry name" value="Glycogen Phosphorylase B"/>
    <property type="match status" value="2"/>
</dbReference>
<dbReference type="Proteomes" id="UP001500888">
    <property type="component" value="Unassembled WGS sequence"/>
</dbReference>
<accession>A0ABP7HLC9</accession>
<reference evidence="7" key="1">
    <citation type="journal article" date="2019" name="Int. J. Syst. Evol. Microbiol.">
        <title>The Global Catalogue of Microorganisms (GCM) 10K type strain sequencing project: providing services to taxonomists for standard genome sequencing and annotation.</title>
        <authorList>
            <consortium name="The Broad Institute Genomics Platform"/>
            <consortium name="The Broad Institute Genome Sequencing Center for Infectious Disease"/>
            <person name="Wu L."/>
            <person name="Ma J."/>
        </authorList>
    </citation>
    <scope>NUCLEOTIDE SEQUENCE [LARGE SCALE GENOMIC DNA]</scope>
    <source>
        <strain evidence="7">JCM 16908</strain>
    </source>
</reference>
<evidence type="ECO:0000256" key="1">
    <source>
        <dbReference type="ARBA" id="ARBA00006962"/>
    </source>
</evidence>
<evidence type="ECO:0000313" key="6">
    <source>
        <dbReference type="EMBL" id="GAA3795861.1"/>
    </source>
</evidence>
<evidence type="ECO:0000313" key="7">
    <source>
        <dbReference type="Proteomes" id="UP001500888"/>
    </source>
</evidence>
<dbReference type="Pfam" id="PF06722">
    <property type="entry name" value="EryCIII-like_C"/>
    <property type="match status" value="1"/>
</dbReference>
<organism evidence="6 7">
    <name type="scientific">Sphaerisporangium flaviroseum</name>
    <dbReference type="NCBI Taxonomy" id="509199"/>
    <lineage>
        <taxon>Bacteria</taxon>
        <taxon>Bacillati</taxon>
        <taxon>Actinomycetota</taxon>
        <taxon>Actinomycetes</taxon>
        <taxon>Streptosporangiales</taxon>
        <taxon>Streptosporangiaceae</taxon>
        <taxon>Sphaerisporangium</taxon>
    </lineage>
</organism>